<accession>X0LQE6</accession>
<organism evidence="1">
    <name type="scientific">Fusarium oxysporum f. sp. vasinfectum 25433</name>
    <dbReference type="NCBI Taxonomy" id="1089449"/>
    <lineage>
        <taxon>Eukaryota</taxon>
        <taxon>Fungi</taxon>
        <taxon>Dikarya</taxon>
        <taxon>Ascomycota</taxon>
        <taxon>Pezizomycotina</taxon>
        <taxon>Sordariomycetes</taxon>
        <taxon>Hypocreomycetidae</taxon>
        <taxon>Hypocreales</taxon>
        <taxon>Nectriaceae</taxon>
        <taxon>Fusarium</taxon>
        <taxon>Fusarium oxysporum species complex</taxon>
    </lineage>
</organism>
<dbReference type="EMBL" id="JH657927">
    <property type="protein sequence ID" value="EXM28214.1"/>
    <property type="molecule type" value="Genomic_DNA"/>
</dbReference>
<name>X0LQE6_FUSOX</name>
<gene>
    <name evidence="1" type="ORF">FOTG_05604</name>
</gene>
<evidence type="ECO:0000313" key="1">
    <source>
        <dbReference type="EMBL" id="EXM28214.1"/>
    </source>
</evidence>
<protein>
    <submittedName>
        <fullName evidence="1">Uncharacterized protein</fullName>
    </submittedName>
</protein>
<dbReference type="HOGENOM" id="CLU_3207662_0_0_1"/>
<sequence>MRGRQRRAGKGIERVGNASYLQKTNCEIATTYAATVQAKKLVSYI</sequence>
<reference evidence="1" key="2">
    <citation type="submission" date="2012-05" db="EMBL/GenBank/DDBJ databases">
        <title>The Genome Annotation of Fusarium oxysporum Cotton.</title>
        <authorList>
            <consortium name="The Broad Institute Genomics Platform"/>
            <person name="Ma L.-J."/>
            <person name="Corby-Kistler H."/>
            <person name="Broz K."/>
            <person name="Gale L.R."/>
            <person name="Jonkers W."/>
            <person name="O'Donnell K."/>
            <person name="Ploetz R."/>
            <person name="Steinberg C."/>
            <person name="Schwartz D.C."/>
            <person name="VanEtten H."/>
            <person name="Zhou S."/>
            <person name="Young S.K."/>
            <person name="Zeng Q."/>
            <person name="Gargeya S."/>
            <person name="Fitzgerald M."/>
            <person name="Abouelleil A."/>
            <person name="Alvarado L."/>
            <person name="Chapman S.B."/>
            <person name="Gainer-Dewar J."/>
            <person name="Goldberg J."/>
            <person name="Griggs A."/>
            <person name="Gujja S."/>
            <person name="Hansen M."/>
            <person name="Howarth C."/>
            <person name="Imamovic A."/>
            <person name="Ireland A."/>
            <person name="Larimer J."/>
            <person name="McCowan C."/>
            <person name="Murphy C."/>
            <person name="Pearson M."/>
            <person name="Poon T.W."/>
            <person name="Priest M."/>
            <person name="Roberts A."/>
            <person name="Saif S."/>
            <person name="Shea T."/>
            <person name="Sykes S."/>
            <person name="Wortman J."/>
            <person name="Nusbaum C."/>
            <person name="Birren B."/>
        </authorList>
    </citation>
    <scope>NUCLEOTIDE SEQUENCE</scope>
    <source>
        <strain evidence="1">25433</strain>
    </source>
</reference>
<proteinExistence type="predicted"/>
<reference evidence="1" key="1">
    <citation type="submission" date="2011-11" db="EMBL/GenBank/DDBJ databases">
        <title>The Genome Sequence of Fusarium oxysporum Cotton.</title>
        <authorList>
            <consortium name="The Broad Institute Genome Sequencing Platform"/>
            <person name="Ma L.-J."/>
            <person name="Gale L.R."/>
            <person name="Schwartz D.C."/>
            <person name="Zhou S."/>
            <person name="Corby-Kistler H."/>
            <person name="Young S.K."/>
            <person name="Zeng Q."/>
            <person name="Gargeya S."/>
            <person name="Fitzgerald M."/>
            <person name="Haas B."/>
            <person name="Abouelleil A."/>
            <person name="Alvarado L."/>
            <person name="Arachchi H.M."/>
            <person name="Berlin A."/>
            <person name="Brown A."/>
            <person name="Chapman S.B."/>
            <person name="Chen Z."/>
            <person name="Dunbar C."/>
            <person name="Freedman E."/>
            <person name="Gearin G."/>
            <person name="Goldberg J."/>
            <person name="Griggs A."/>
            <person name="Gujja S."/>
            <person name="Heiman D."/>
            <person name="Howarth C."/>
            <person name="Larson L."/>
            <person name="Lui A."/>
            <person name="MacDonald P.J.P."/>
            <person name="Montmayeur A."/>
            <person name="Murphy C."/>
            <person name="Neiman D."/>
            <person name="Pearson M."/>
            <person name="Priest M."/>
            <person name="Roberts A."/>
            <person name="Saif S."/>
            <person name="Shea T."/>
            <person name="Shenoy N."/>
            <person name="Sisk P."/>
            <person name="Stolte C."/>
            <person name="Sykes S."/>
            <person name="Wortman J."/>
            <person name="Nusbaum C."/>
            <person name="Birren B."/>
        </authorList>
    </citation>
    <scope>NUCLEOTIDE SEQUENCE [LARGE SCALE GENOMIC DNA]</scope>
    <source>
        <strain evidence="1">25433</strain>
    </source>
</reference>
<dbReference type="Proteomes" id="UP000030701">
    <property type="component" value="Unassembled WGS sequence"/>
</dbReference>
<dbReference type="AlphaFoldDB" id="X0LQE6"/>